<proteinExistence type="predicted"/>
<dbReference type="SUPFAM" id="SSF69279">
    <property type="entry name" value="Phage tail proteins"/>
    <property type="match status" value="1"/>
</dbReference>
<dbReference type="EMBL" id="PTJA01000007">
    <property type="protein sequence ID" value="PPK80298.1"/>
    <property type="molecule type" value="Genomic_DNA"/>
</dbReference>
<dbReference type="AlphaFoldDB" id="A0A2S6HRN7"/>
<gene>
    <name evidence="1" type="ORF">BXY41_107231</name>
</gene>
<reference evidence="1 2" key="1">
    <citation type="submission" date="2018-02" db="EMBL/GenBank/DDBJ databases">
        <title>Genomic Encyclopedia of Archaeal and Bacterial Type Strains, Phase II (KMG-II): from individual species to whole genera.</title>
        <authorList>
            <person name="Goeker M."/>
        </authorList>
    </citation>
    <scope>NUCLEOTIDE SEQUENCE [LARGE SCALE GENOMIC DNA]</scope>
    <source>
        <strain evidence="1 2">DSM 3808</strain>
    </source>
</reference>
<evidence type="ECO:0008006" key="3">
    <source>
        <dbReference type="Google" id="ProtNLM"/>
    </source>
</evidence>
<name>A0A2S6HRN7_9FIRM</name>
<protein>
    <recommendedName>
        <fullName evidence="3">Late control gene D protein (GPD)</fullName>
    </recommendedName>
</protein>
<accession>A0A2S6HRN7</accession>
<sequence length="358" mass="40976">MEQLRIYLDSGGMFYPTQCFIDKRVNEHFTAVVTGMVSAEKDTLILRGSKEVLLTITFLDEKKKETPVFKGRIERRYEIQADGAVYWNLFAVSLTMDLDREKHIRTFQGEGQNYLQIIGSVLAGYENTTVVLNKEMREMSDGLAVQYMETDWQFLIRLAAKKNQILVADSVHNNICFHFGRIKRKGRKCFNSDQYRIKCYDDFEKGETVEYLIKSRKCLHLCDCVMIEDSAYYIYSMSMNFSGSKVEFDYVLRTRSGFLVPAKEHLSLAGLMIMGNVKNTGENAVQIKLLSEKDETYGKPIWFPFSSVYTSPEGTGLYVTPKPGDPIRLYLPDGWEEHAYAIGCVPAGDTAGERKEII</sequence>
<keyword evidence="2" id="KW-1185">Reference proteome</keyword>
<dbReference type="Proteomes" id="UP000237749">
    <property type="component" value="Unassembled WGS sequence"/>
</dbReference>
<evidence type="ECO:0000313" key="2">
    <source>
        <dbReference type="Proteomes" id="UP000237749"/>
    </source>
</evidence>
<organism evidence="1 2">
    <name type="scientific">Lacrimispora xylanisolvens</name>
    <dbReference type="NCBI Taxonomy" id="384636"/>
    <lineage>
        <taxon>Bacteria</taxon>
        <taxon>Bacillati</taxon>
        <taxon>Bacillota</taxon>
        <taxon>Clostridia</taxon>
        <taxon>Lachnospirales</taxon>
        <taxon>Lachnospiraceae</taxon>
        <taxon>Lacrimispora</taxon>
    </lineage>
</organism>
<dbReference type="OrthoDB" id="1907165at2"/>
<evidence type="ECO:0000313" key="1">
    <source>
        <dbReference type="EMBL" id="PPK80298.1"/>
    </source>
</evidence>
<comment type="caution">
    <text evidence="1">The sequence shown here is derived from an EMBL/GenBank/DDBJ whole genome shotgun (WGS) entry which is preliminary data.</text>
</comment>
<dbReference type="RefSeq" id="WP_104437611.1">
    <property type="nucleotide sequence ID" value="NZ_PTJA01000007.1"/>
</dbReference>
<dbReference type="Gene3D" id="3.55.50.10">
    <property type="entry name" value="Baseplate protein-like domains"/>
    <property type="match status" value="1"/>
</dbReference>